<dbReference type="InterPro" id="IPR010343">
    <property type="entry name" value="ArAE_1"/>
</dbReference>
<feature type="transmembrane region" description="Helical" evidence="6">
    <location>
        <begin position="53"/>
        <end position="71"/>
    </location>
</feature>
<proteinExistence type="predicted"/>
<evidence type="ECO:0000313" key="8">
    <source>
        <dbReference type="Proteomes" id="UP000005439"/>
    </source>
</evidence>
<evidence type="ECO:0008006" key="9">
    <source>
        <dbReference type="Google" id="ProtNLM"/>
    </source>
</evidence>
<evidence type="ECO:0000256" key="2">
    <source>
        <dbReference type="ARBA" id="ARBA00022475"/>
    </source>
</evidence>
<dbReference type="PATRIC" id="fig|679936.5.peg.2059"/>
<evidence type="ECO:0000256" key="3">
    <source>
        <dbReference type="ARBA" id="ARBA00022692"/>
    </source>
</evidence>
<feature type="transmembrane region" description="Helical" evidence="6">
    <location>
        <begin position="98"/>
        <end position="116"/>
    </location>
</feature>
<dbReference type="PANTHER" id="PTHR30509:SF9">
    <property type="entry name" value="MULTIDRUG RESISTANCE PROTEIN MDTO"/>
    <property type="match status" value="1"/>
</dbReference>
<sequence>MGEASWSSESWETGRVRATRIKCGALRHITRMRLQWSKLPWDRLENWGLSLQVVKTAIAAGLAWGLAAWLLRTPRPYFAPLAAILSLQATVQESLSRGIQRIVGVVGGILLAMVFAHRVGLNTGSLTVLVFVALAVATRLRLGPQGVPQVAISALLVLAVGNHVQGYAWQRVMDTILGAVVAMAVAALAWPPDFTPEANQAVALLSQAVRDVMRGIQEDLAGGLDPDEANRHLARARQIDRALGQARTAIKRAETSLRWNPWARGRRQRLDRLAKAVVVLDHAVSQVRGIARTLFVTLDRDVTQPGAMLPKTLAAGLAQALAVMADALDSYAQVVTRGHTDAAAQLEAWLDQADRLRDDLVRQAGTLLLPGHGRKFLDMAAVLVDLEKMSQDLRVSARYLVPLVVAR</sequence>
<dbReference type="HOGENOM" id="CLU_037626_1_0_9"/>
<dbReference type="Pfam" id="PF06081">
    <property type="entry name" value="ArAE_1"/>
    <property type="match status" value="1"/>
</dbReference>
<organism evidence="7 8">
    <name type="scientific">Sulfobacillus acidophilus (strain ATCC 700253 / DSM 10332 / NAL)</name>
    <dbReference type="NCBI Taxonomy" id="679936"/>
    <lineage>
        <taxon>Bacteria</taxon>
        <taxon>Bacillati</taxon>
        <taxon>Bacillota</taxon>
        <taxon>Clostridia</taxon>
        <taxon>Eubacteriales</taxon>
        <taxon>Clostridiales Family XVII. Incertae Sedis</taxon>
        <taxon>Sulfobacillus</taxon>
    </lineage>
</organism>
<dbReference type="GO" id="GO:0005886">
    <property type="term" value="C:plasma membrane"/>
    <property type="evidence" value="ECO:0007669"/>
    <property type="project" value="UniProtKB-SubCell"/>
</dbReference>
<keyword evidence="3 6" id="KW-0812">Transmembrane</keyword>
<evidence type="ECO:0000313" key="7">
    <source>
        <dbReference type="EMBL" id="AEW05486.1"/>
    </source>
</evidence>
<keyword evidence="4 6" id="KW-1133">Transmembrane helix</keyword>
<feature type="transmembrane region" description="Helical" evidence="6">
    <location>
        <begin position="123"/>
        <end position="140"/>
    </location>
</feature>
<dbReference type="KEGG" id="sap:Sulac_1996"/>
<reference evidence="8" key="1">
    <citation type="submission" date="2011-12" db="EMBL/GenBank/DDBJ databases">
        <title>The complete genome of chromosome of Sulfobacillus acidophilus DSM 10332.</title>
        <authorList>
            <person name="Lucas S."/>
            <person name="Han J."/>
            <person name="Lapidus A."/>
            <person name="Bruce D."/>
            <person name="Goodwin L."/>
            <person name="Pitluck S."/>
            <person name="Peters L."/>
            <person name="Kyrpides N."/>
            <person name="Mavromatis K."/>
            <person name="Ivanova N."/>
            <person name="Mikhailova N."/>
            <person name="Chertkov O."/>
            <person name="Saunders E."/>
            <person name="Detter J.C."/>
            <person name="Tapia R."/>
            <person name="Han C."/>
            <person name="Land M."/>
            <person name="Hauser L."/>
            <person name="Markowitz V."/>
            <person name="Cheng J.-F."/>
            <person name="Hugenholtz P."/>
            <person name="Woyke T."/>
            <person name="Wu D."/>
            <person name="Pukall R."/>
            <person name="Gehrich-Schroeter G."/>
            <person name="Schneider S."/>
            <person name="Klenk H.-P."/>
            <person name="Eisen J.A."/>
        </authorList>
    </citation>
    <scope>NUCLEOTIDE SEQUENCE [LARGE SCALE GENOMIC DNA]</scope>
    <source>
        <strain evidence="8">ATCC 700253 / DSM 10332 / NAL</strain>
    </source>
</reference>
<dbReference type="STRING" id="679936.Sulac_1996"/>
<name>G8TS74_SULAD</name>
<evidence type="ECO:0000256" key="5">
    <source>
        <dbReference type="ARBA" id="ARBA00023136"/>
    </source>
</evidence>
<keyword evidence="2" id="KW-1003">Cell membrane</keyword>
<dbReference type="EMBL" id="CP003179">
    <property type="protein sequence ID" value="AEW05486.1"/>
    <property type="molecule type" value="Genomic_DNA"/>
</dbReference>
<gene>
    <name evidence="7" type="ordered locus">Sulac_1996</name>
</gene>
<evidence type="ECO:0000256" key="6">
    <source>
        <dbReference type="SAM" id="Phobius"/>
    </source>
</evidence>
<dbReference type="Proteomes" id="UP000005439">
    <property type="component" value="Chromosome"/>
</dbReference>
<evidence type="ECO:0000256" key="4">
    <source>
        <dbReference type="ARBA" id="ARBA00022989"/>
    </source>
</evidence>
<evidence type="ECO:0000256" key="1">
    <source>
        <dbReference type="ARBA" id="ARBA00004651"/>
    </source>
</evidence>
<feature type="transmembrane region" description="Helical" evidence="6">
    <location>
        <begin position="146"/>
        <end position="164"/>
    </location>
</feature>
<keyword evidence="5 6" id="KW-0472">Membrane</keyword>
<protein>
    <recommendedName>
        <fullName evidence="9">FUSC family protein</fullName>
    </recommendedName>
</protein>
<comment type="subcellular location">
    <subcellularLocation>
        <location evidence="1">Cell membrane</location>
        <topology evidence="1">Multi-pass membrane protein</topology>
    </subcellularLocation>
</comment>
<reference evidence="7 8" key="2">
    <citation type="journal article" date="2012" name="Stand. Genomic Sci.">
        <title>Complete genome sequence of the moderately thermophilic mineral-sulfide-oxidizing firmicute Sulfobacillus acidophilus type strain (NAL(T)).</title>
        <authorList>
            <person name="Anderson I."/>
            <person name="Chertkov O."/>
            <person name="Chen A."/>
            <person name="Saunders E."/>
            <person name="Lapidus A."/>
            <person name="Nolan M."/>
            <person name="Lucas S."/>
            <person name="Hammon N."/>
            <person name="Deshpande S."/>
            <person name="Cheng J.F."/>
            <person name="Han C."/>
            <person name="Tapia R."/>
            <person name="Goodwin L.A."/>
            <person name="Pitluck S."/>
            <person name="Liolios K."/>
            <person name="Pagani I."/>
            <person name="Ivanova N."/>
            <person name="Mikhailova N."/>
            <person name="Pati A."/>
            <person name="Palaniappan K."/>
            <person name="Land M."/>
            <person name="Pan C."/>
            <person name="Rohde M."/>
            <person name="Pukall R."/>
            <person name="Goker M."/>
            <person name="Detter J.C."/>
            <person name="Woyke T."/>
            <person name="Bristow J."/>
            <person name="Eisen J.A."/>
            <person name="Markowitz V."/>
            <person name="Hugenholtz P."/>
            <person name="Kyrpides N.C."/>
            <person name="Klenk H.P."/>
            <person name="Mavromatis K."/>
        </authorList>
    </citation>
    <scope>NUCLEOTIDE SEQUENCE [LARGE SCALE GENOMIC DNA]</scope>
    <source>
        <strain evidence="8">ATCC 700253 / DSM 10332 / NAL</strain>
    </source>
</reference>
<keyword evidence="8" id="KW-1185">Reference proteome</keyword>
<accession>G8TS74</accession>
<dbReference type="AlphaFoldDB" id="G8TS74"/>
<dbReference type="PANTHER" id="PTHR30509">
    <property type="entry name" value="P-HYDROXYBENZOIC ACID EFFLUX PUMP SUBUNIT-RELATED"/>
    <property type="match status" value="1"/>
</dbReference>